<evidence type="ECO:0000313" key="1">
    <source>
        <dbReference type="EMBL" id="MBB4265519.1"/>
    </source>
</evidence>
<gene>
    <name evidence="1" type="ORF">GGD89_001138</name>
</gene>
<reference evidence="1 2" key="1">
    <citation type="submission" date="2020-08" db="EMBL/GenBank/DDBJ databases">
        <title>Genome sequencing of Purple Non-Sulfur Bacteria from various extreme environments.</title>
        <authorList>
            <person name="Mayer M."/>
        </authorList>
    </citation>
    <scope>NUCLEOTIDE SEQUENCE [LARGE SCALE GENOMIC DNA]</scope>
    <source>
        <strain evidence="1 2">JA131</strain>
    </source>
</reference>
<accession>A0A7W6W947</accession>
<organism evidence="1 2">
    <name type="scientific">Roseospira visakhapatnamensis</name>
    <dbReference type="NCBI Taxonomy" id="390880"/>
    <lineage>
        <taxon>Bacteria</taxon>
        <taxon>Pseudomonadati</taxon>
        <taxon>Pseudomonadota</taxon>
        <taxon>Alphaproteobacteria</taxon>
        <taxon>Rhodospirillales</taxon>
        <taxon>Rhodospirillaceae</taxon>
        <taxon>Roseospira</taxon>
    </lineage>
</organism>
<comment type="caution">
    <text evidence="1">The sequence shown here is derived from an EMBL/GenBank/DDBJ whole genome shotgun (WGS) entry which is preliminary data.</text>
</comment>
<evidence type="ECO:0000313" key="2">
    <source>
        <dbReference type="Proteomes" id="UP000554286"/>
    </source>
</evidence>
<dbReference type="Proteomes" id="UP000554286">
    <property type="component" value="Unassembled WGS sequence"/>
</dbReference>
<keyword evidence="2" id="KW-1185">Reference proteome</keyword>
<dbReference type="EMBL" id="JACIGK010000006">
    <property type="protein sequence ID" value="MBB4265519.1"/>
    <property type="molecule type" value="Genomic_DNA"/>
</dbReference>
<protein>
    <submittedName>
        <fullName evidence="1">Uncharacterized protein</fullName>
    </submittedName>
</protein>
<sequence length="48" mass="5562">MVKKHAMEFPFWVFSPVAQSEIRPERGRGAPISLCDLRQINALEMVQF</sequence>
<proteinExistence type="predicted"/>
<name>A0A7W6W947_9PROT</name>
<dbReference type="AlphaFoldDB" id="A0A7W6W947"/>